<feature type="transmembrane region" description="Helical" evidence="1">
    <location>
        <begin position="211"/>
        <end position="233"/>
    </location>
</feature>
<gene>
    <name evidence="3" type="ORF">ACFPFM_32970</name>
</gene>
<dbReference type="EC" id="3.4.-.-" evidence="3"/>
<dbReference type="PIRSF" id="PIRSF026622">
    <property type="entry name" value="Proteas_026622"/>
    <property type="match status" value="1"/>
</dbReference>
<feature type="transmembrane region" description="Helical" evidence="1">
    <location>
        <begin position="103"/>
        <end position="126"/>
    </location>
</feature>
<keyword evidence="4" id="KW-1185">Reference proteome</keyword>
<evidence type="ECO:0000313" key="3">
    <source>
        <dbReference type="EMBL" id="MFC5058550.1"/>
    </source>
</evidence>
<dbReference type="RefSeq" id="WP_344038919.1">
    <property type="nucleotide sequence ID" value="NZ_BAAAKE010000013.1"/>
</dbReference>
<evidence type="ECO:0000256" key="1">
    <source>
        <dbReference type="SAM" id="Phobius"/>
    </source>
</evidence>
<organism evidence="3 4">
    <name type="scientific">Saccharothrix xinjiangensis</name>
    <dbReference type="NCBI Taxonomy" id="204798"/>
    <lineage>
        <taxon>Bacteria</taxon>
        <taxon>Bacillati</taxon>
        <taxon>Actinomycetota</taxon>
        <taxon>Actinomycetes</taxon>
        <taxon>Pseudonocardiales</taxon>
        <taxon>Pseudonocardiaceae</taxon>
        <taxon>Saccharothrix</taxon>
    </lineage>
</organism>
<dbReference type="EMBL" id="JBHSJB010000033">
    <property type="protein sequence ID" value="MFC5058550.1"/>
    <property type="molecule type" value="Genomic_DNA"/>
</dbReference>
<protein>
    <submittedName>
        <fullName evidence="3">CPBP family intramembrane glutamic endopeptidase</fullName>
        <ecNumber evidence="3">3.4.-.-</ecNumber>
    </submittedName>
</protein>
<feature type="transmembrane region" description="Helical" evidence="1">
    <location>
        <begin position="147"/>
        <end position="163"/>
    </location>
</feature>
<accession>A0ABV9Y776</accession>
<dbReference type="Pfam" id="PF02517">
    <property type="entry name" value="Rce1-like"/>
    <property type="match status" value="1"/>
</dbReference>
<feature type="domain" description="CAAX prenyl protease 2/Lysostaphin resistance protein A-like" evidence="2">
    <location>
        <begin position="111"/>
        <end position="223"/>
    </location>
</feature>
<sequence length="235" mass="24344">MHTIGRRRGAALAAAVVLLVLATVLANRFLPGWAYPLNGLVATACLLGVARWAGLGLAEVGLDRRFARRAALVGAVGVVVVGAVFGAALLVPAWREVFHDGRVVVDGVGALLWVVLVRIPLGTVLLEEVAFRGVLPALLGAGERWRWGPVLGASALFGLWHILPSLALRENAAVDALLGDAPVLVTVASAVVASAVAGVGLHWCRHVGRGVLAPVLVHLATNCGGVLAAWWVLHA</sequence>
<keyword evidence="1" id="KW-0472">Membrane</keyword>
<dbReference type="Proteomes" id="UP001595833">
    <property type="component" value="Unassembled WGS sequence"/>
</dbReference>
<evidence type="ECO:0000259" key="2">
    <source>
        <dbReference type="Pfam" id="PF02517"/>
    </source>
</evidence>
<feature type="transmembrane region" description="Helical" evidence="1">
    <location>
        <begin position="36"/>
        <end position="58"/>
    </location>
</feature>
<keyword evidence="3" id="KW-0378">Hydrolase</keyword>
<keyword evidence="1" id="KW-1133">Transmembrane helix</keyword>
<reference evidence="4" key="1">
    <citation type="journal article" date="2019" name="Int. J. Syst. Evol. Microbiol.">
        <title>The Global Catalogue of Microorganisms (GCM) 10K type strain sequencing project: providing services to taxonomists for standard genome sequencing and annotation.</title>
        <authorList>
            <consortium name="The Broad Institute Genomics Platform"/>
            <consortium name="The Broad Institute Genome Sequencing Center for Infectious Disease"/>
            <person name="Wu L."/>
            <person name="Ma J."/>
        </authorList>
    </citation>
    <scope>NUCLEOTIDE SEQUENCE [LARGE SCALE GENOMIC DNA]</scope>
    <source>
        <strain evidence="4">KCTC 12848</strain>
    </source>
</reference>
<proteinExistence type="predicted"/>
<evidence type="ECO:0000313" key="4">
    <source>
        <dbReference type="Proteomes" id="UP001595833"/>
    </source>
</evidence>
<feature type="transmembrane region" description="Helical" evidence="1">
    <location>
        <begin position="70"/>
        <end position="91"/>
    </location>
</feature>
<keyword evidence="1" id="KW-0812">Transmembrane</keyword>
<dbReference type="InterPro" id="IPR015837">
    <property type="entry name" value="UCP026622_CAAX_protease"/>
</dbReference>
<name>A0ABV9Y776_9PSEU</name>
<dbReference type="GO" id="GO:0016787">
    <property type="term" value="F:hydrolase activity"/>
    <property type="evidence" value="ECO:0007669"/>
    <property type="project" value="UniProtKB-KW"/>
</dbReference>
<feature type="transmembrane region" description="Helical" evidence="1">
    <location>
        <begin position="183"/>
        <end position="204"/>
    </location>
</feature>
<dbReference type="InterPro" id="IPR003675">
    <property type="entry name" value="Rce1/LyrA-like_dom"/>
</dbReference>
<comment type="caution">
    <text evidence="3">The sequence shown here is derived from an EMBL/GenBank/DDBJ whole genome shotgun (WGS) entry which is preliminary data.</text>
</comment>